<evidence type="ECO:0000259" key="2">
    <source>
        <dbReference type="SMART" id="SM00382"/>
    </source>
</evidence>
<dbReference type="InterPro" id="IPR003593">
    <property type="entry name" value="AAA+_ATPase"/>
</dbReference>
<accession>A0ABZ2M9Q0</accession>
<feature type="region of interest" description="Disordered" evidence="1">
    <location>
        <begin position="1"/>
        <end position="52"/>
    </location>
</feature>
<keyword evidence="4" id="KW-1185">Reference proteome</keyword>
<dbReference type="EMBL" id="CP089984">
    <property type="protein sequence ID" value="WXB19245.1"/>
    <property type="molecule type" value="Genomic_DNA"/>
</dbReference>
<dbReference type="PANTHER" id="PTHR42759:SF1">
    <property type="entry name" value="MAGNESIUM-CHELATASE SUBUNIT CHLD"/>
    <property type="match status" value="1"/>
</dbReference>
<dbReference type="InterPro" id="IPR011704">
    <property type="entry name" value="ATPase_dyneun-rel_AAA"/>
</dbReference>
<reference evidence="3 4" key="1">
    <citation type="submission" date="2021-12" db="EMBL/GenBank/DDBJ databases">
        <title>Discovery of the Pendulisporaceae a myxobacterial family with distinct sporulation behavior and unique specialized metabolism.</title>
        <authorList>
            <person name="Garcia R."/>
            <person name="Popoff A."/>
            <person name="Bader C.D."/>
            <person name="Loehr J."/>
            <person name="Walesch S."/>
            <person name="Walt C."/>
            <person name="Boldt J."/>
            <person name="Bunk B."/>
            <person name="Haeckl F.J.F.P.J."/>
            <person name="Gunesch A.P."/>
            <person name="Birkelbach J."/>
            <person name="Nuebel U."/>
            <person name="Pietschmann T."/>
            <person name="Bach T."/>
            <person name="Mueller R."/>
        </authorList>
    </citation>
    <scope>NUCLEOTIDE SEQUENCE [LARGE SCALE GENOMIC DNA]</scope>
    <source>
        <strain evidence="3 4">MSr11954</strain>
    </source>
</reference>
<dbReference type="SUPFAM" id="SSF52540">
    <property type="entry name" value="P-loop containing nucleoside triphosphate hydrolases"/>
    <property type="match status" value="1"/>
</dbReference>
<feature type="compositionally biased region" description="Low complexity" evidence="1">
    <location>
        <begin position="27"/>
        <end position="52"/>
    </location>
</feature>
<sequence>MAPTATDEPAHPAPPVAPRPPSPASPSSPFAPILPTGPTSTTQASTSAPASARLGAERVKNATELEQVLRRAGYLPDARLALTVWLALSLDKPLMLEGPAGVGKTDLARALSEGLGRPLVRLQCYEGLDEGKALYEWDYAKQMLYTQLLRDAVSRQTEHAGSLGEAVDRLAAGDDAFFSPRFLIARPLLRALTSEHPAVLLIDEVDRADPEFEAFLLEILAERQVTIPELGTIRAKHAPLVLLTTNATRDMTDALRRRCLHAFVDYPPPSRELAILELRVPGISKALASELARIAGEVRKMDLRKAPSIAETIDWARALVLLGASALDPELARATLGALLKHEEDRVKVEAKLGKS</sequence>
<feature type="compositionally biased region" description="Pro residues" evidence="1">
    <location>
        <begin position="11"/>
        <end position="26"/>
    </location>
</feature>
<evidence type="ECO:0000313" key="4">
    <source>
        <dbReference type="Proteomes" id="UP001370348"/>
    </source>
</evidence>
<dbReference type="Gene3D" id="3.40.50.300">
    <property type="entry name" value="P-loop containing nucleotide triphosphate hydrolases"/>
    <property type="match status" value="1"/>
</dbReference>
<evidence type="ECO:0000313" key="3">
    <source>
        <dbReference type="EMBL" id="WXB19245.1"/>
    </source>
</evidence>
<gene>
    <name evidence="3" type="ORF">LZC94_18670</name>
</gene>
<dbReference type="InterPro" id="IPR027417">
    <property type="entry name" value="P-loop_NTPase"/>
</dbReference>
<proteinExistence type="predicted"/>
<dbReference type="InterPro" id="IPR050764">
    <property type="entry name" value="CbbQ/NirQ/NorQ/GpvN"/>
</dbReference>
<protein>
    <submittedName>
        <fullName evidence="3">MoxR family ATPase</fullName>
    </submittedName>
</protein>
<dbReference type="Pfam" id="PF07728">
    <property type="entry name" value="AAA_5"/>
    <property type="match status" value="1"/>
</dbReference>
<dbReference type="CDD" id="cd00009">
    <property type="entry name" value="AAA"/>
    <property type="match status" value="1"/>
</dbReference>
<evidence type="ECO:0000256" key="1">
    <source>
        <dbReference type="SAM" id="MobiDB-lite"/>
    </source>
</evidence>
<dbReference type="SMART" id="SM00382">
    <property type="entry name" value="AAA"/>
    <property type="match status" value="1"/>
</dbReference>
<feature type="domain" description="AAA+ ATPase" evidence="2">
    <location>
        <begin position="90"/>
        <end position="268"/>
    </location>
</feature>
<organism evidence="3 4">
    <name type="scientific">Pendulispora albinea</name>
    <dbReference type="NCBI Taxonomy" id="2741071"/>
    <lineage>
        <taxon>Bacteria</taxon>
        <taxon>Pseudomonadati</taxon>
        <taxon>Myxococcota</taxon>
        <taxon>Myxococcia</taxon>
        <taxon>Myxococcales</taxon>
        <taxon>Sorangiineae</taxon>
        <taxon>Pendulisporaceae</taxon>
        <taxon>Pendulispora</taxon>
    </lineage>
</organism>
<dbReference type="PANTHER" id="PTHR42759">
    <property type="entry name" value="MOXR FAMILY PROTEIN"/>
    <property type="match status" value="1"/>
</dbReference>
<dbReference type="Proteomes" id="UP001370348">
    <property type="component" value="Chromosome"/>
</dbReference>
<name>A0ABZ2M9Q0_9BACT</name>